<dbReference type="AlphaFoldDB" id="A0A4Y2ICI9"/>
<dbReference type="Proteomes" id="UP000499080">
    <property type="component" value="Unassembled WGS sequence"/>
</dbReference>
<accession>A0A4Y2ICI9</accession>
<keyword evidence="2" id="KW-1185">Reference proteome</keyword>
<reference evidence="1 2" key="1">
    <citation type="journal article" date="2019" name="Sci. Rep.">
        <title>Orb-weaving spider Araneus ventricosus genome elucidates the spidroin gene catalogue.</title>
        <authorList>
            <person name="Kono N."/>
            <person name="Nakamura H."/>
            <person name="Ohtoshi R."/>
            <person name="Moran D.A.P."/>
            <person name="Shinohara A."/>
            <person name="Yoshida Y."/>
            <person name="Fujiwara M."/>
            <person name="Mori M."/>
            <person name="Tomita M."/>
            <person name="Arakawa K."/>
        </authorList>
    </citation>
    <scope>NUCLEOTIDE SEQUENCE [LARGE SCALE GENOMIC DNA]</scope>
</reference>
<organism evidence="1 2">
    <name type="scientific">Araneus ventricosus</name>
    <name type="common">Orbweaver spider</name>
    <name type="synonym">Epeira ventricosa</name>
    <dbReference type="NCBI Taxonomy" id="182803"/>
    <lineage>
        <taxon>Eukaryota</taxon>
        <taxon>Metazoa</taxon>
        <taxon>Ecdysozoa</taxon>
        <taxon>Arthropoda</taxon>
        <taxon>Chelicerata</taxon>
        <taxon>Arachnida</taxon>
        <taxon>Araneae</taxon>
        <taxon>Araneomorphae</taxon>
        <taxon>Entelegynae</taxon>
        <taxon>Araneoidea</taxon>
        <taxon>Araneidae</taxon>
        <taxon>Araneus</taxon>
    </lineage>
</organism>
<dbReference type="EMBL" id="BGPR01002553">
    <property type="protein sequence ID" value="GBM75374.1"/>
    <property type="molecule type" value="Genomic_DNA"/>
</dbReference>
<protein>
    <submittedName>
        <fullName evidence="1">Uncharacterized protein</fullName>
    </submittedName>
</protein>
<comment type="caution">
    <text evidence="1">The sequence shown here is derived from an EMBL/GenBank/DDBJ whole genome shotgun (WGS) entry which is preliminary data.</text>
</comment>
<proteinExistence type="predicted"/>
<sequence>MLNLTRRFQFRNLISSEIRLVLSRRYMLNLDVEGSRFETLFHQRSVLWSQVHSVKSDVRFQDSKPDFIEIRLVLSQVHVKSDVYRFQIEKPFIRDHLMLSQYVSQTSDDEVPGFRNLISSSPSCIEPGYMLNPTSKVSDSETLFHQKIKCTVLHRYMLNLTSVLNSET</sequence>
<evidence type="ECO:0000313" key="2">
    <source>
        <dbReference type="Proteomes" id="UP000499080"/>
    </source>
</evidence>
<evidence type="ECO:0000313" key="1">
    <source>
        <dbReference type="EMBL" id="GBM75374.1"/>
    </source>
</evidence>
<name>A0A4Y2ICI9_ARAVE</name>
<gene>
    <name evidence="1" type="ORF">AVEN_207268_1</name>
</gene>